<dbReference type="PANTHER" id="PTHR34801:SF6">
    <property type="entry name" value="SLL1620 PROTEIN"/>
    <property type="match status" value="1"/>
</dbReference>
<keyword evidence="1" id="KW-0732">Signal</keyword>
<reference evidence="2 3" key="1">
    <citation type="journal article" date="2012" name="Science">
        <title>Ecological populations of bacteria act as socially cohesive units of antibiotic production and resistance.</title>
        <authorList>
            <person name="Cordero O.X."/>
            <person name="Wildschutte H."/>
            <person name="Kirkup B."/>
            <person name="Proehl S."/>
            <person name="Ngo L."/>
            <person name="Hussain F."/>
            <person name="Le Roux F."/>
            <person name="Mincer T."/>
            <person name="Polz M.F."/>
        </authorList>
    </citation>
    <scope>NUCLEOTIDE SEQUENCE [LARGE SCALE GENOMIC DNA]</scope>
    <source>
        <strain evidence="2 3">1S-45</strain>
    </source>
</reference>
<dbReference type="Pfam" id="PF07386">
    <property type="entry name" value="DUF1499"/>
    <property type="match status" value="1"/>
</dbReference>
<proteinExistence type="predicted"/>
<dbReference type="Proteomes" id="UP000094070">
    <property type="component" value="Unassembled WGS sequence"/>
</dbReference>
<gene>
    <name evidence="2" type="ORF">A1QC_13875</name>
</gene>
<dbReference type="InterPro" id="IPR010865">
    <property type="entry name" value="DUF1499"/>
</dbReference>
<evidence type="ECO:0008006" key="4">
    <source>
        <dbReference type="Google" id="ProtNLM"/>
    </source>
</evidence>
<feature type="signal peptide" evidence="1">
    <location>
        <begin position="1"/>
        <end position="21"/>
    </location>
</feature>
<dbReference type="OrthoDB" id="9793534at2"/>
<accession>A0A1E5DYM9</accession>
<name>A0A1E5DYM9_9VIBR</name>
<comment type="caution">
    <text evidence="2">The sequence shown here is derived from an EMBL/GenBank/DDBJ whole genome shotgun (WGS) entry which is preliminary data.</text>
</comment>
<organism evidence="2 3">
    <name type="scientific">Vibrio rumoiensis 1S-45</name>
    <dbReference type="NCBI Taxonomy" id="1188252"/>
    <lineage>
        <taxon>Bacteria</taxon>
        <taxon>Pseudomonadati</taxon>
        <taxon>Pseudomonadota</taxon>
        <taxon>Gammaproteobacteria</taxon>
        <taxon>Vibrionales</taxon>
        <taxon>Vibrionaceae</taxon>
        <taxon>Vibrio</taxon>
    </lineage>
</organism>
<dbReference type="STRING" id="1188252.A1QC_13875"/>
<dbReference type="PIRSF" id="PIRSF026426">
    <property type="entry name" value="DUF1499"/>
    <property type="match status" value="1"/>
</dbReference>
<evidence type="ECO:0000256" key="1">
    <source>
        <dbReference type="SAM" id="SignalP"/>
    </source>
</evidence>
<feature type="chain" id="PRO_5009174481" description="DUF1499 domain-containing protein" evidence="1">
    <location>
        <begin position="22"/>
        <end position="150"/>
    </location>
</feature>
<protein>
    <recommendedName>
        <fullName evidence="4">DUF1499 domain-containing protein</fullName>
    </recommendedName>
</protein>
<dbReference type="AlphaFoldDB" id="A0A1E5DYM9"/>
<sequence>MRKLNTLAIFILFISCSQSQAMDNQDASQNTPALLCSSKPNCVSTQELRSDYQIAPFHLISDTISIDDIEKVAQSLTRTKTVKKTDTTLHLESTSLVFRFVDDLHIVKQGDVLQVRSKSRTGYSDFGINKKRTEELRQKLIEAKLLKTST</sequence>
<keyword evidence="3" id="KW-1185">Reference proteome</keyword>
<dbReference type="eggNOG" id="COG4446">
    <property type="taxonomic scope" value="Bacteria"/>
</dbReference>
<evidence type="ECO:0000313" key="2">
    <source>
        <dbReference type="EMBL" id="OEF22620.1"/>
    </source>
</evidence>
<dbReference type="PROSITE" id="PS51257">
    <property type="entry name" value="PROKAR_LIPOPROTEIN"/>
    <property type="match status" value="1"/>
</dbReference>
<dbReference type="EMBL" id="AJYK02000115">
    <property type="protein sequence ID" value="OEF22620.1"/>
    <property type="molecule type" value="Genomic_DNA"/>
</dbReference>
<dbReference type="PANTHER" id="PTHR34801">
    <property type="entry name" value="EXPRESSED PROTEIN"/>
    <property type="match status" value="1"/>
</dbReference>
<evidence type="ECO:0000313" key="3">
    <source>
        <dbReference type="Proteomes" id="UP000094070"/>
    </source>
</evidence>